<dbReference type="InterPro" id="IPR000073">
    <property type="entry name" value="AB_hydrolase_1"/>
</dbReference>
<evidence type="ECO:0000313" key="6">
    <source>
        <dbReference type="Proteomes" id="UP000219612"/>
    </source>
</evidence>
<sequence length="436" mass="47527">MHTLLAFVLVAAGPVPVTTSPGLDWHDCGTEKGTQCATLTVPVDWSRPGGATIGIAVAKRAADDQDRKVGTLVFGPGGPGDSGVDRVVNGSSRFKNLRARFDIVSFDPRGVAGSAAVDCEPVPMDPVLTSPGQFEERLRLNRELWADCARRAGPVWQHADTLSTVRDVEALRKALGEKQLTFHGSSYGTLLGQEYASRHPGRVRAMVLESVTDHSSRSTASFLSAQAWAFEDAYGDFIATCPECAAPWQRLFADPGRAGMTPFDLVAITHKLLKDGEYERLAAQIKAFDGGAQGQHVRNLGVVIPAFCSDWSLPVRSYAEYQRILRQAERVAPNTHFPAQVFALTMCLGWPRVTNPQHDLDVRTRVPLLLLNARHDPATGLNWARNVERQLGQRGVLVTYEGTGHGSYTLSQCMRDITDDYLINLTVPAKGVSCPR</sequence>
<dbReference type="PANTHER" id="PTHR43248:SF30">
    <property type="entry name" value="AB HYDROLASE-1 DOMAIN-CONTAINING PROTEIN"/>
    <property type="match status" value="1"/>
</dbReference>
<dbReference type="Gene3D" id="3.40.50.1820">
    <property type="entry name" value="alpha/beta hydrolase"/>
    <property type="match status" value="1"/>
</dbReference>
<gene>
    <name evidence="5" type="ORF">SAMN05421748_107245</name>
</gene>
<dbReference type="InterPro" id="IPR013595">
    <property type="entry name" value="Pept_S33_TAP-like_C"/>
</dbReference>
<dbReference type="RefSeq" id="WP_097321416.1">
    <property type="nucleotide sequence ID" value="NZ_OBDY01000007.1"/>
</dbReference>
<evidence type="ECO:0000259" key="3">
    <source>
        <dbReference type="Pfam" id="PF00561"/>
    </source>
</evidence>
<feature type="domain" description="AB hydrolase-1" evidence="3">
    <location>
        <begin position="71"/>
        <end position="238"/>
    </location>
</feature>
<proteinExistence type="inferred from homology"/>
<dbReference type="Pfam" id="PF00561">
    <property type="entry name" value="Abhydrolase_1"/>
    <property type="match status" value="1"/>
</dbReference>
<dbReference type="AlphaFoldDB" id="A0A285IC41"/>
<feature type="domain" description="Peptidase S33 tripeptidyl aminopeptidase-like C-terminal" evidence="4">
    <location>
        <begin position="344"/>
        <end position="434"/>
    </location>
</feature>
<dbReference type="InterPro" id="IPR029058">
    <property type="entry name" value="AB_hydrolase_fold"/>
</dbReference>
<dbReference type="PANTHER" id="PTHR43248">
    <property type="entry name" value="2-SUCCINYL-6-HYDROXY-2,4-CYCLOHEXADIENE-1-CARBOXYLATE SYNTHASE"/>
    <property type="match status" value="1"/>
</dbReference>
<evidence type="ECO:0000313" key="5">
    <source>
        <dbReference type="EMBL" id="SNY45530.1"/>
    </source>
</evidence>
<dbReference type="GO" id="GO:0016787">
    <property type="term" value="F:hydrolase activity"/>
    <property type="evidence" value="ECO:0007669"/>
    <property type="project" value="UniProtKB-KW"/>
</dbReference>
<dbReference type="EMBL" id="OBDY01000007">
    <property type="protein sequence ID" value="SNY45530.1"/>
    <property type="molecule type" value="Genomic_DNA"/>
</dbReference>
<accession>A0A285IC41</accession>
<evidence type="ECO:0000259" key="4">
    <source>
        <dbReference type="Pfam" id="PF08386"/>
    </source>
</evidence>
<keyword evidence="6" id="KW-1185">Reference proteome</keyword>
<dbReference type="Pfam" id="PF08386">
    <property type="entry name" value="Abhydrolase_4"/>
    <property type="match status" value="1"/>
</dbReference>
<protein>
    <submittedName>
        <fullName evidence="5">Pimeloyl-ACP methyl ester carboxylesterase</fullName>
    </submittedName>
</protein>
<evidence type="ECO:0000256" key="2">
    <source>
        <dbReference type="ARBA" id="ARBA00022801"/>
    </source>
</evidence>
<evidence type="ECO:0000256" key="1">
    <source>
        <dbReference type="ARBA" id="ARBA00010088"/>
    </source>
</evidence>
<keyword evidence="2" id="KW-0378">Hydrolase</keyword>
<dbReference type="OrthoDB" id="4006962at2"/>
<comment type="similarity">
    <text evidence="1">Belongs to the peptidase S33 family.</text>
</comment>
<reference evidence="5 6" key="1">
    <citation type="submission" date="2017-09" db="EMBL/GenBank/DDBJ databases">
        <authorList>
            <person name="Ehlers B."/>
            <person name="Leendertz F.H."/>
        </authorList>
    </citation>
    <scope>NUCLEOTIDE SEQUENCE [LARGE SCALE GENOMIC DNA]</scope>
    <source>
        <strain evidence="5 6">CGMCC 4.6857</strain>
    </source>
</reference>
<dbReference type="SUPFAM" id="SSF53474">
    <property type="entry name" value="alpha/beta-Hydrolases"/>
    <property type="match status" value="1"/>
</dbReference>
<name>A0A285IC41_9ACTN</name>
<organism evidence="5 6">
    <name type="scientific">Paractinoplanes atraurantiacus</name>
    <dbReference type="NCBI Taxonomy" id="1036182"/>
    <lineage>
        <taxon>Bacteria</taxon>
        <taxon>Bacillati</taxon>
        <taxon>Actinomycetota</taxon>
        <taxon>Actinomycetes</taxon>
        <taxon>Micromonosporales</taxon>
        <taxon>Micromonosporaceae</taxon>
        <taxon>Paractinoplanes</taxon>
    </lineage>
</organism>
<dbReference type="InterPro" id="IPR051601">
    <property type="entry name" value="Serine_prot/Carboxylest_S33"/>
</dbReference>
<dbReference type="Proteomes" id="UP000219612">
    <property type="component" value="Unassembled WGS sequence"/>
</dbReference>